<dbReference type="Pfam" id="PF22936">
    <property type="entry name" value="Pol_BBD"/>
    <property type="match status" value="1"/>
</dbReference>
<protein>
    <recommendedName>
        <fullName evidence="22">Integrase catalytic domain-containing protein</fullName>
    </recommendedName>
</protein>
<keyword evidence="3" id="KW-1188">Viral release from host cell</keyword>
<evidence type="ECO:0000256" key="3">
    <source>
        <dbReference type="ARBA" id="ARBA00022612"/>
    </source>
</evidence>
<sequence>MFNQITYFTEFEDSERTILLANGSQITAKGIGTVKVELTHTYLEIKKTLYSPDLSNCLLSMGSLLKNHHVLQPLNNKKFKITDQSNRTILDGDYSSGTLIIKKLQLSSTSLAKSTPKQILTLNQSSGHPSFDYFTKIYPHLNIQPFSCLTWDLCKMTKKPFPGNFPPATTKGETFHIDLCGPITPASKSGARFFLRIVDSFSRHVWVFFLQQKSKAKEKIKNLILKIQKTPLVKISNLVSDNGSKFKNQDLLTFFQKEGITHLTTSPYTPQQNPVAERGNWTTMNKARCLLKDSGLPLSYWAEAVNTAIYLENLTPNSTINFDKPFSKWHCWEPSLRYLHPFGCLSIYYNNYINGKFSDRGVKGVFLGYREGHRSFRILDVEKGNVILSHHVRCDDGVFPYKDLSPSNQESLDILFHDSPSSSSGPTPSLLLESPVANK</sequence>
<evidence type="ECO:0000256" key="15">
    <source>
        <dbReference type="ARBA" id="ARBA00022918"/>
    </source>
</evidence>
<keyword evidence="11" id="KW-0067">ATP-binding</keyword>
<dbReference type="GO" id="GO:0003964">
    <property type="term" value="F:RNA-directed DNA polymerase activity"/>
    <property type="evidence" value="ECO:0007669"/>
    <property type="project" value="UniProtKB-KW"/>
</dbReference>
<evidence type="ECO:0000259" key="22">
    <source>
        <dbReference type="PROSITE" id="PS50994"/>
    </source>
</evidence>
<dbReference type="InterPro" id="IPR036397">
    <property type="entry name" value="RNaseH_sf"/>
</dbReference>
<keyword evidence="8" id="KW-0547">Nucleotide-binding</keyword>
<reference evidence="23" key="1">
    <citation type="submission" date="2021-03" db="EMBL/GenBank/DDBJ databases">
        <title>Draft genome sequence of rust myrtle Austropuccinia psidii MF-1, a brazilian biotype.</title>
        <authorList>
            <person name="Quecine M.C."/>
            <person name="Pachon D.M.R."/>
            <person name="Bonatelli M.L."/>
            <person name="Correr F.H."/>
            <person name="Franceschini L.M."/>
            <person name="Leite T.F."/>
            <person name="Margarido G.R.A."/>
            <person name="Almeida C.A."/>
            <person name="Ferrarezi J.A."/>
            <person name="Labate C.A."/>
        </authorList>
    </citation>
    <scope>NUCLEOTIDE SEQUENCE</scope>
    <source>
        <strain evidence="23">MF-1</strain>
    </source>
</reference>
<name>A0A9Q3HGC3_9BASI</name>
<keyword evidence="17" id="KW-0917">Virion maturation</keyword>
<dbReference type="InterPro" id="IPR012337">
    <property type="entry name" value="RNaseH-like_sf"/>
</dbReference>
<evidence type="ECO:0000256" key="19">
    <source>
        <dbReference type="ARBA" id="ARBA00048173"/>
    </source>
</evidence>
<evidence type="ECO:0000256" key="4">
    <source>
        <dbReference type="ARBA" id="ARBA00022670"/>
    </source>
</evidence>
<dbReference type="PROSITE" id="PS50994">
    <property type="entry name" value="INTEGRASE"/>
    <property type="match status" value="1"/>
</dbReference>
<evidence type="ECO:0000256" key="13">
    <source>
        <dbReference type="ARBA" id="ARBA00022884"/>
    </source>
</evidence>
<evidence type="ECO:0000256" key="21">
    <source>
        <dbReference type="SAM" id="MobiDB-lite"/>
    </source>
</evidence>
<dbReference type="GO" id="GO:0015074">
    <property type="term" value="P:DNA integration"/>
    <property type="evidence" value="ECO:0007669"/>
    <property type="project" value="UniProtKB-KW"/>
</dbReference>
<dbReference type="Proteomes" id="UP000765509">
    <property type="component" value="Unassembled WGS sequence"/>
</dbReference>
<dbReference type="InterPro" id="IPR039537">
    <property type="entry name" value="Retrotran_Ty1/copia-like"/>
</dbReference>
<dbReference type="SUPFAM" id="SSF53098">
    <property type="entry name" value="Ribonuclease H-like"/>
    <property type="match status" value="1"/>
</dbReference>
<dbReference type="OrthoDB" id="4095857at2759"/>
<keyword evidence="2" id="KW-0815">Transposition</keyword>
<evidence type="ECO:0000313" key="24">
    <source>
        <dbReference type="Proteomes" id="UP000765509"/>
    </source>
</evidence>
<keyword evidence="16" id="KW-0239">DNA-directed DNA polymerase</keyword>
<evidence type="ECO:0000256" key="9">
    <source>
        <dbReference type="ARBA" id="ARBA00022759"/>
    </source>
</evidence>
<evidence type="ECO:0000256" key="20">
    <source>
        <dbReference type="ARBA" id="ARBA00049244"/>
    </source>
</evidence>
<keyword evidence="6" id="KW-0540">Nuclease</keyword>
<dbReference type="PANTHER" id="PTHR42648">
    <property type="entry name" value="TRANSPOSASE, PUTATIVE-RELATED"/>
    <property type="match status" value="1"/>
</dbReference>
<evidence type="ECO:0000256" key="7">
    <source>
        <dbReference type="ARBA" id="ARBA00022723"/>
    </source>
</evidence>
<evidence type="ECO:0000256" key="14">
    <source>
        <dbReference type="ARBA" id="ARBA00022908"/>
    </source>
</evidence>
<feature type="domain" description="Integrase catalytic" evidence="22">
    <location>
        <begin position="162"/>
        <end position="333"/>
    </location>
</feature>
<dbReference type="GO" id="GO:0004519">
    <property type="term" value="F:endonuclease activity"/>
    <property type="evidence" value="ECO:0007669"/>
    <property type="project" value="UniProtKB-KW"/>
</dbReference>
<dbReference type="EMBL" id="AVOT02016400">
    <property type="protein sequence ID" value="MBW0501579.1"/>
    <property type="molecule type" value="Genomic_DNA"/>
</dbReference>
<keyword evidence="14" id="KW-0229">DNA integration</keyword>
<evidence type="ECO:0000256" key="10">
    <source>
        <dbReference type="ARBA" id="ARBA00022801"/>
    </source>
</evidence>
<gene>
    <name evidence="23" type="ORF">O181_041294</name>
</gene>
<keyword evidence="7" id="KW-0479">Metal-binding</keyword>
<dbReference type="GO" id="GO:0003723">
    <property type="term" value="F:RNA binding"/>
    <property type="evidence" value="ECO:0007669"/>
    <property type="project" value="UniProtKB-KW"/>
</dbReference>
<dbReference type="PANTHER" id="PTHR42648:SF11">
    <property type="entry name" value="TRANSPOSON TY4-P GAG-POL POLYPROTEIN"/>
    <property type="match status" value="1"/>
</dbReference>
<evidence type="ECO:0000256" key="18">
    <source>
        <dbReference type="ARBA" id="ARBA00023172"/>
    </source>
</evidence>
<keyword evidence="9" id="KW-0255">Endonuclease</keyword>
<evidence type="ECO:0000256" key="11">
    <source>
        <dbReference type="ARBA" id="ARBA00022840"/>
    </source>
</evidence>
<dbReference type="GO" id="GO:0032196">
    <property type="term" value="P:transposition"/>
    <property type="evidence" value="ECO:0007669"/>
    <property type="project" value="UniProtKB-KW"/>
</dbReference>
<feature type="compositionally biased region" description="Low complexity" evidence="21">
    <location>
        <begin position="419"/>
        <end position="439"/>
    </location>
</feature>
<dbReference type="GO" id="GO:0005524">
    <property type="term" value="F:ATP binding"/>
    <property type="evidence" value="ECO:0007669"/>
    <property type="project" value="UniProtKB-KW"/>
</dbReference>
<comment type="catalytic activity">
    <reaction evidence="20">
        <text>DNA(n) + a 2'-deoxyribonucleoside 5'-triphosphate = DNA(n+1) + diphosphate</text>
        <dbReference type="Rhea" id="RHEA:22508"/>
        <dbReference type="Rhea" id="RHEA-COMP:17339"/>
        <dbReference type="Rhea" id="RHEA-COMP:17340"/>
        <dbReference type="ChEBI" id="CHEBI:33019"/>
        <dbReference type="ChEBI" id="CHEBI:61560"/>
        <dbReference type="ChEBI" id="CHEBI:173112"/>
        <dbReference type="EC" id="2.7.7.7"/>
    </reaction>
</comment>
<evidence type="ECO:0000256" key="6">
    <source>
        <dbReference type="ARBA" id="ARBA00022722"/>
    </source>
</evidence>
<proteinExistence type="predicted"/>
<dbReference type="InterPro" id="IPR001584">
    <property type="entry name" value="Integrase_cat-core"/>
</dbReference>
<evidence type="ECO:0000256" key="2">
    <source>
        <dbReference type="ARBA" id="ARBA00022578"/>
    </source>
</evidence>
<evidence type="ECO:0000313" key="23">
    <source>
        <dbReference type="EMBL" id="MBW0501579.1"/>
    </source>
</evidence>
<evidence type="ECO:0000256" key="1">
    <source>
        <dbReference type="ARBA" id="ARBA00002180"/>
    </source>
</evidence>
<keyword evidence="15" id="KW-0695">RNA-directed DNA polymerase</keyword>
<dbReference type="GO" id="GO:0006508">
    <property type="term" value="P:proteolysis"/>
    <property type="evidence" value="ECO:0007669"/>
    <property type="project" value="UniProtKB-KW"/>
</dbReference>
<evidence type="ECO:0000256" key="12">
    <source>
        <dbReference type="ARBA" id="ARBA00022842"/>
    </source>
</evidence>
<comment type="catalytic activity">
    <reaction evidence="19">
        <text>DNA(n) + a 2'-deoxyribonucleoside 5'-triphosphate = DNA(n+1) + diphosphate</text>
        <dbReference type="Rhea" id="RHEA:22508"/>
        <dbReference type="Rhea" id="RHEA-COMP:17339"/>
        <dbReference type="Rhea" id="RHEA-COMP:17340"/>
        <dbReference type="ChEBI" id="CHEBI:33019"/>
        <dbReference type="ChEBI" id="CHEBI:61560"/>
        <dbReference type="ChEBI" id="CHEBI:173112"/>
        <dbReference type="EC" id="2.7.7.49"/>
    </reaction>
</comment>
<dbReference type="InterPro" id="IPR057670">
    <property type="entry name" value="SH3_retrovirus"/>
</dbReference>
<dbReference type="GO" id="GO:0003887">
    <property type="term" value="F:DNA-directed DNA polymerase activity"/>
    <property type="evidence" value="ECO:0007669"/>
    <property type="project" value="UniProtKB-KW"/>
</dbReference>
<keyword evidence="24" id="KW-1185">Reference proteome</keyword>
<dbReference type="InterPro" id="IPR054722">
    <property type="entry name" value="PolX-like_BBD"/>
</dbReference>
<dbReference type="GO" id="GO:0046872">
    <property type="term" value="F:metal ion binding"/>
    <property type="evidence" value="ECO:0007669"/>
    <property type="project" value="UniProtKB-KW"/>
</dbReference>
<dbReference type="Pfam" id="PF00665">
    <property type="entry name" value="rve"/>
    <property type="match status" value="1"/>
</dbReference>
<keyword evidence="16" id="KW-0808">Transferase</keyword>
<keyword evidence="5" id="KW-0548">Nucleotidyltransferase</keyword>
<dbReference type="GO" id="GO:0008233">
    <property type="term" value="F:peptidase activity"/>
    <property type="evidence" value="ECO:0007669"/>
    <property type="project" value="UniProtKB-KW"/>
</dbReference>
<keyword evidence="12" id="KW-0460">Magnesium</keyword>
<comment type="function">
    <text evidence="1">The aspartyl protease (PR) mediates the proteolytic cleavages of the Gag and Gag-Pol polyproteins after assembly of the VLP.</text>
</comment>
<keyword evidence="4" id="KW-0645">Protease</keyword>
<accession>A0A9Q3HGC3</accession>
<organism evidence="23 24">
    <name type="scientific">Austropuccinia psidii MF-1</name>
    <dbReference type="NCBI Taxonomy" id="1389203"/>
    <lineage>
        <taxon>Eukaryota</taxon>
        <taxon>Fungi</taxon>
        <taxon>Dikarya</taxon>
        <taxon>Basidiomycota</taxon>
        <taxon>Pucciniomycotina</taxon>
        <taxon>Pucciniomycetes</taxon>
        <taxon>Pucciniales</taxon>
        <taxon>Sphaerophragmiaceae</taxon>
        <taxon>Austropuccinia</taxon>
    </lineage>
</organism>
<evidence type="ECO:0000256" key="8">
    <source>
        <dbReference type="ARBA" id="ARBA00022741"/>
    </source>
</evidence>
<dbReference type="Gene3D" id="3.30.420.10">
    <property type="entry name" value="Ribonuclease H-like superfamily/Ribonuclease H"/>
    <property type="match status" value="1"/>
</dbReference>
<keyword evidence="13" id="KW-0694">RNA-binding</keyword>
<dbReference type="Pfam" id="PF25597">
    <property type="entry name" value="SH3_retrovirus"/>
    <property type="match status" value="1"/>
</dbReference>
<keyword evidence="10" id="KW-0378">Hydrolase</keyword>
<evidence type="ECO:0000256" key="5">
    <source>
        <dbReference type="ARBA" id="ARBA00022695"/>
    </source>
</evidence>
<evidence type="ECO:0000256" key="17">
    <source>
        <dbReference type="ARBA" id="ARBA00023113"/>
    </source>
</evidence>
<dbReference type="AlphaFoldDB" id="A0A9Q3HGC3"/>
<feature type="region of interest" description="Disordered" evidence="21">
    <location>
        <begin position="416"/>
        <end position="439"/>
    </location>
</feature>
<dbReference type="GO" id="GO:0005634">
    <property type="term" value="C:nucleus"/>
    <property type="evidence" value="ECO:0007669"/>
    <property type="project" value="UniProtKB-ARBA"/>
</dbReference>
<evidence type="ECO:0000256" key="16">
    <source>
        <dbReference type="ARBA" id="ARBA00022932"/>
    </source>
</evidence>
<comment type="caution">
    <text evidence="23">The sequence shown here is derived from an EMBL/GenBank/DDBJ whole genome shotgun (WGS) entry which is preliminary data.</text>
</comment>
<keyword evidence="18" id="KW-0233">DNA recombination</keyword>
<dbReference type="GO" id="GO:0006310">
    <property type="term" value="P:DNA recombination"/>
    <property type="evidence" value="ECO:0007669"/>
    <property type="project" value="UniProtKB-KW"/>
</dbReference>